<organism evidence="1 2">
    <name type="scientific">Candidatus Entotheonella gemina</name>
    <dbReference type="NCBI Taxonomy" id="1429439"/>
    <lineage>
        <taxon>Bacteria</taxon>
        <taxon>Pseudomonadati</taxon>
        <taxon>Nitrospinota/Tectimicrobiota group</taxon>
        <taxon>Candidatus Tectimicrobiota</taxon>
        <taxon>Candidatus Entotheonellia</taxon>
        <taxon>Candidatus Entotheonellales</taxon>
        <taxon>Candidatus Entotheonellaceae</taxon>
        <taxon>Candidatus Entotheonella</taxon>
    </lineage>
</organism>
<dbReference type="HOGENOM" id="CLU_2116525_0_0_7"/>
<protein>
    <submittedName>
        <fullName evidence="1">Uncharacterized protein</fullName>
    </submittedName>
</protein>
<dbReference type="EMBL" id="AZHX01000965">
    <property type="protein sequence ID" value="ETX05377.1"/>
    <property type="molecule type" value="Genomic_DNA"/>
</dbReference>
<evidence type="ECO:0000313" key="2">
    <source>
        <dbReference type="Proteomes" id="UP000019140"/>
    </source>
</evidence>
<keyword evidence="2" id="KW-1185">Reference proteome</keyword>
<proteinExistence type="predicted"/>
<gene>
    <name evidence="1" type="ORF">ETSY2_23300</name>
</gene>
<dbReference type="AlphaFoldDB" id="W4M6Y0"/>
<name>W4M6Y0_9BACT</name>
<accession>W4M6Y0</accession>
<comment type="caution">
    <text evidence="1">The sequence shown here is derived from an EMBL/GenBank/DDBJ whole genome shotgun (WGS) entry which is preliminary data.</text>
</comment>
<sequence length="114" mass="12926">MQNWAILCSLCALLSLTACHPKPLDDALRGHLAVDEGNRVITEYCQSCHIHRDFDPQRHVEHAQSLYDRTPYTSAHECQVCHVARKDTWGSRHRRTLWPAEVAKKPRPSGQSGG</sequence>
<dbReference type="Proteomes" id="UP000019140">
    <property type="component" value="Unassembled WGS sequence"/>
</dbReference>
<evidence type="ECO:0000313" key="1">
    <source>
        <dbReference type="EMBL" id="ETX05377.1"/>
    </source>
</evidence>
<reference evidence="1 2" key="1">
    <citation type="journal article" date="2014" name="Nature">
        <title>An environmental bacterial taxon with a large and distinct metabolic repertoire.</title>
        <authorList>
            <person name="Wilson M.C."/>
            <person name="Mori T."/>
            <person name="Ruckert C."/>
            <person name="Uria A.R."/>
            <person name="Helf M.J."/>
            <person name="Takada K."/>
            <person name="Gernert C."/>
            <person name="Steffens U.A."/>
            <person name="Heycke N."/>
            <person name="Schmitt S."/>
            <person name="Rinke C."/>
            <person name="Helfrich E.J."/>
            <person name="Brachmann A.O."/>
            <person name="Gurgui C."/>
            <person name="Wakimoto T."/>
            <person name="Kracht M."/>
            <person name="Crusemann M."/>
            <person name="Hentschel U."/>
            <person name="Abe I."/>
            <person name="Matsunaga S."/>
            <person name="Kalinowski J."/>
            <person name="Takeyama H."/>
            <person name="Piel J."/>
        </authorList>
    </citation>
    <scope>NUCLEOTIDE SEQUENCE [LARGE SCALE GENOMIC DNA]</scope>
    <source>
        <strain evidence="2">TSY2</strain>
    </source>
</reference>